<dbReference type="Proteomes" id="UP000000851">
    <property type="component" value="Chromosome"/>
</dbReference>
<accession>C7PW83</accession>
<dbReference type="KEGG" id="cai:Caci_4468"/>
<evidence type="ECO:0000259" key="1">
    <source>
        <dbReference type="Pfam" id="PF18604"/>
    </source>
</evidence>
<organism evidence="2 3">
    <name type="scientific">Catenulispora acidiphila (strain DSM 44928 / JCM 14897 / NBRC 102108 / NRRL B-24433 / ID139908)</name>
    <dbReference type="NCBI Taxonomy" id="479433"/>
    <lineage>
        <taxon>Bacteria</taxon>
        <taxon>Bacillati</taxon>
        <taxon>Actinomycetota</taxon>
        <taxon>Actinomycetes</taxon>
        <taxon>Catenulisporales</taxon>
        <taxon>Catenulisporaceae</taxon>
        <taxon>Catenulispora</taxon>
    </lineage>
</organism>
<proteinExistence type="predicted"/>
<dbReference type="InterPro" id="IPR040754">
    <property type="entry name" value="PreAtp-grasp"/>
</dbReference>
<feature type="domain" description="Pre ATP-grasp" evidence="1">
    <location>
        <begin position="12"/>
        <end position="77"/>
    </location>
</feature>
<protein>
    <recommendedName>
        <fullName evidence="1">Pre ATP-grasp domain-containing protein</fullName>
    </recommendedName>
</protein>
<dbReference type="InParanoid" id="C7PW83"/>
<dbReference type="Pfam" id="PF18604">
    <property type="entry name" value="PreAtp-grasp"/>
    <property type="match status" value="1"/>
</dbReference>
<keyword evidence="3" id="KW-1185">Reference proteome</keyword>
<dbReference type="STRING" id="479433.Caci_4468"/>
<name>C7PW83_CATAD</name>
<dbReference type="HOGENOM" id="CLU_1709937_0_0_11"/>
<gene>
    <name evidence="2" type="ordered locus">Caci_4468</name>
</gene>
<reference evidence="2 3" key="1">
    <citation type="journal article" date="2009" name="Stand. Genomic Sci.">
        <title>Complete genome sequence of Catenulispora acidiphila type strain (ID 139908).</title>
        <authorList>
            <person name="Copeland A."/>
            <person name="Lapidus A."/>
            <person name="Glavina Del Rio T."/>
            <person name="Nolan M."/>
            <person name="Lucas S."/>
            <person name="Chen F."/>
            <person name="Tice H."/>
            <person name="Cheng J.F."/>
            <person name="Bruce D."/>
            <person name="Goodwin L."/>
            <person name="Pitluck S."/>
            <person name="Mikhailova N."/>
            <person name="Pati A."/>
            <person name="Ivanova N."/>
            <person name="Mavromatis K."/>
            <person name="Chen A."/>
            <person name="Palaniappan K."/>
            <person name="Chain P."/>
            <person name="Land M."/>
            <person name="Hauser L."/>
            <person name="Chang Y.J."/>
            <person name="Jeffries C.D."/>
            <person name="Chertkov O."/>
            <person name="Brettin T."/>
            <person name="Detter J.C."/>
            <person name="Han C."/>
            <person name="Ali Z."/>
            <person name="Tindall B.J."/>
            <person name="Goker M."/>
            <person name="Bristow J."/>
            <person name="Eisen J.A."/>
            <person name="Markowitz V."/>
            <person name="Hugenholtz P."/>
            <person name="Kyrpides N.C."/>
            <person name="Klenk H.P."/>
        </authorList>
    </citation>
    <scope>NUCLEOTIDE SEQUENCE [LARGE SCALE GENOMIC DNA]</scope>
    <source>
        <strain evidence="3">DSM 44928 / JCM 14897 / NBRC 102108 / NRRL B-24433 / ID139908</strain>
    </source>
</reference>
<evidence type="ECO:0000313" key="2">
    <source>
        <dbReference type="EMBL" id="ACU73331.1"/>
    </source>
</evidence>
<evidence type="ECO:0000313" key="3">
    <source>
        <dbReference type="Proteomes" id="UP000000851"/>
    </source>
</evidence>
<dbReference type="AlphaFoldDB" id="C7PW83"/>
<sequence length="153" mass="15381">MLMSRLTNGGQLTEHGDLLVWPSPPGVGFPACVRRVTGLAEGEPPIVVPPSGSRGVESLCEDRLAAPEFVAGLRTLIPPARATGPGGPPGGVAFPAGRGGGLVTSKAVFPAIAAGNTAPVTDTPLTARVPISRHRRALACTPTGPGPAAEQEV</sequence>
<dbReference type="EMBL" id="CP001700">
    <property type="protein sequence ID" value="ACU73331.1"/>
    <property type="molecule type" value="Genomic_DNA"/>
</dbReference>